<keyword evidence="2" id="KW-1185">Reference proteome</keyword>
<evidence type="ECO:0000313" key="1">
    <source>
        <dbReference type="EMBL" id="KAG6921635.1"/>
    </source>
</evidence>
<feature type="non-terminal residue" evidence="1">
    <location>
        <position position="101"/>
    </location>
</feature>
<proteinExistence type="predicted"/>
<comment type="caution">
    <text evidence="1">The sequence shown here is derived from an EMBL/GenBank/DDBJ whole genome shotgun (WGS) entry which is preliminary data.</text>
</comment>
<name>A0A8T1RZ23_CHESE</name>
<evidence type="ECO:0000313" key="2">
    <source>
        <dbReference type="Proteomes" id="UP000765507"/>
    </source>
</evidence>
<sequence>MTPALEPELETHLLRAALHAVFTLGTEKDTTQVQDLHRVLPDLLDAMLGNLLAESPDTDRLHYILEHINYWIVSRVSRERARAIRSSTALLRSTITLPEFD</sequence>
<dbReference type="OrthoDB" id="9427433at2759"/>
<dbReference type="Proteomes" id="UP000765507">
    <property type="component" value="Unassembled WGS sequence"/>
</dbReference>
<dbReference type="AlphaFoldDB" id="A0A8T1RZ23"/>
<gene>
    <name evidence="1" type="ORF">G0U57_006148</name>
</gene>
<reference evidence="1 2" key="1">
    <citation type="journal article" date="2020" name="G3 (Bethesda)">
        <title>Draft Genome of the Common Snapping Turtle, Chelydra serpentina, a Model for Phenotypic Plasticity in Reptiles.</title>
        <authorList>
            <person name="Das D."/>
            <person name="Singh S.K."/>
            <person name="Bierstedt J."/>
            <person name="Erickson A."/>
            <person name="Galli G.L.J."/>
            <person name="Crossley D.A. 2nd"/>
            <person name="Rhen T."/>
        </authorList>
    </citation>
    <scope>NUCLEOTIDE SEQUENCE [LARGE SCALE GENOMIC DNA]</scope>
    <source>
        <tissue evidence="1">Whole blood</tissue>
    </source>
</reference>
<protein>
    <submittedName>
        <fullName evidence="1">Maestro heat like repeat family member 5</fullName>
    </submittedName>
</protein>
<accession>A0A8T1RZ23</accession>
<dbReference type="EMBL" id="JAHGAV010001862">
    <property type="protein sequence ID" value="KAG6921635.1"/>
    <property type="molecule type" value="Genomic_DNA"/>
</dbReference>
<organism evidence="1 2">
    <name type="scientific">Chelydra serpentina</name>
    <name type="common">Snapping turtle</name>
    <name type="synonym">Testudo serpentina</name>
    <dbReference type="NCBI Taxonomy" id="8475"/>
    <lineage>
        <taxon>Eukaryota</taxon>
        <taxon>Metazoa</taxon>
        <taxon>Chordata</taxon>
        <taxon>Craniata</taxon>
        <taxon>Vertebrata</taxon>
        <taxon>Euteleostomi</taxon>
        <taxon>Archelosauria</taxon>
        <taxon>Testudinata</taxon>
        <taxon>Testudines</taxon>
        <taxon>Cryptodira</taxon>
        <taxon>Durocryptodira</taxon>
        <taxon>Americhelydia</taxon>
        <taxon>Chelydroidea</taxon>
        <taxon>Chelydridae</taxon>
        <taxon>Chelydra</taxon>
    </lineage>
</organism>